<keyword evidence="8" id="KW-1185">Reference proteome</keyword>
<dbReference type="InterPro" id="IPR043151">
    <property type="entry name" value="BAH_sf"/>
</dbReference>
<feature type="compositionally biased region" description="Basic and acidic residues" evidence="4">
    <location>
        <begin position="658"/>
        <end position="673"/>
    </location>
</feature>
<sequence>MHGPKGENRERSRHMWSVPSHGTTTLAVDSKSYLANSFFKDVRKISVGDCALFKPPHDSPPFIGIIRWLKLDNENYPKLGVNWLYRPAEVKLGKGAVLEAAPNEVFYSFHRDEIPAASLLHPCKVAFLPKGVELLSGVSSFVCRRVYDTTNKCLWWLTDQDYINDRQGEVDKLLSKTRLEMHGTVQQQQQDCRSPKPMNGPTSTSHLKHSPDSVQNSTGSFPSQSKGKKKERNDQVSVPLKRECSSRANDGDVSNLKSESLLNSEIAKLTERRGLVDFEGVERLVQLMRPEKPDWKMDLRSRSLLAGVIASTDSLDCLSQFVQLRGLLVLDEWIQEVHKGRVGDSSSPKDSDRSAEDFLLVLLRALDKLPVNLNALQMCNIGKSVNNLRSYRNSEIQKKARSLVDMWKKRVEAEMTISDAKTSSGQPVTWPSRGKHEVSHGASRQTGGSSDAGIRSSYTQNSSKSASVKLAQGEANAKSSYASLGAVKPSLLASQCANIRDGQPRMPVIGGHSDPPQTAVREEKSSSSCSSDHGRNLVPSAKEDARSSTAGSASTGKITGSASKYRRSPNSLRGASTSCVQREAISTISSSLAKISASEKLSQSPVTCEKSADAPVSSHKLIVKIPSRGRSPAQSVTGGSIDDPIFTNSRASSPVPSEKNDQAYHNSKEKSDAYRSVITSDMNTESWQSNDLKDIGSDEGDGSPAAAPDCERCHTGDDMAKVTAIPKAASLSSENEMKSRKLNDSSFSSINALIESCEKYAEATEPLLICDDVGMNLLASVAAGEIPKSGMASPIDSSPATANEACMDYNGTSQDNDDDPGGHSSTSGKDLPQNGDPFVRSNEKSDVLVGASTMPVSSTCTVQKTGGVDKDEKYPEKESLRDESHDLAPYGQNVGNNLAPETEDDSAPREQLQSSFLLEKVDDEKKKYENQGRSSDALIEQEPFDLQSFSESMNRNVGAVENLPSENFNNLKAEDTDCDDVVACNHVDQEGNRTQQESIASPTSQKVEESSQGFAGTDQKDTGNNENLYSKETIGHGVGASVSYQDSTTFATENELSTKSKGPNMENIEGTDAMGRVLTAGDAIVLPVDSSDKYRKLKFDLNEGVNVEDGKCAESVNISAPGFPASVCLIGSMPSFSMFSASVGMPASVTVAAAAKGPFVPPEDLLRNKGEVGWKGSAATSAFRPAEPRKAIEIALVTANTPHPDATAACKQARPRLDIDLNVADERMLDDISCQFSAPENLALRMMAI</sequence>
<evidence type="ECO:0000256" key="2">
    <source>
        <dbReference type="ARBA" id="ARBA00023242"/>
    </source>
</evidence>
<gene>
    <name evidence="7" type="ORF">Nepgr_003143</name>
</gene>
<feature type="compositionally biased region" description="Polar residues" evidence="4">
    <location>
        <begin position="419"/>
        <end position="429"/>
    </location>
</feature>
<feature type="region of interest" description="Disordered" evidence="4">
    <location>
        <begin position="788"/>
        <end position="841"/>
    </location>
</feature>
<evidence type="ECO:0000256" key="4">
    <source>
        <dbReference type="SAM" id="MobiDB-lite"/>
    </source>
</evidence>
<dbReference type="InterPro" id="IPR001025">
    <property type="entry name" value="BAH_dom"/>
</dbReference>
<evidence type="ECO:0000313" key="7">
    <source>
        <dbReference type="EMBL" id="GMH01304.1"/>
    </source>
</evidence>
<dbReference type="PROSITE" id="PS51319">
    <property type="entry name" value="TFIIS_N"/>
    <property type="match status" value="1"/>
</dbReference>
<dbReference type="Pfam" id="PF01426">
    <property type="entry name" value="BAH"/>
    <property type="match status" value="1"/>
</dbReference>
<feature type="region of interest" description="Disordered" evidence="4">
    <location>
        <begin position="418"/>
        <end position="464"/>
    </location>
</feature>
<dbReference type="InterPro" id="IPR003617">
    <property type="entry name" value="TFIIS/CRSP70_N_sub"/>
</dbReference>
<feature type="compositionally biased region" description="Basic and acidic residues" evidence="4">
    <location>
        <begin position="867"/>
        <end position="886"/>
    </location>
</feature>
<feature type="compositionally biased region" description="Polar residues" evidence="4">
    <location>
        <begin position="568"/>
        <end position="580"/>
    </location>
</feature>
<dbReference type="AlphaFoldDB" id="A0AAD3XD09"/>
<feature type="region of interest" description="Disordered" evidence="4">
    <location>
        <begin position="623"/>
        <end position="709"/>
    </location>
</feature>
<dbReference type="SMART" id="SM00439">
    <property type="entry name" value="BAH"/>
    <property type="match status" value="1"/>
</dbReference>
<dbReference type="PROSITE" id="PS51038">
    <property type="entry name" value="BAH"/>
    <property type="match status" value="1"/>
</dbReference>
<feature type="region of interest" description="Disordered" evidence="4">
    <location>
        <begin position="989"/>
        <end position="1027"/>
    </location>
</feature>
<dbReference type="PANTHER" id="PTHR46548">
    <property type="entry name" value="BAH AND TFIIS DOMAIN-CONTAINING PROTEIN-RELATED"/>
    <property type="match status" value="1"/>
</dbReference>
<dbReference type="Gene3D" id="2.30.30.490">
    <property type="match status" value="1"/>
</dbReference>
<reference evidence="7" key="1">
    <citation type="submission" date="2023-05" db="EMBL/GenBank/DDBJ databases">
        <title>Nepenthes gracilis genome sequencing.</title>
        <authorList>
            <person name="Fukushima K."/>
        </authorList>
    </citation>
    <scope>NUCLEOTIDE SEQUENCE</scope>
    <source>
        <strain evidence="7">SING2019-196</strain>
    </source>
</reference>
<feature type="compositionally biased region" description="Polar residues" evidence="4">
    <location>
        <begin position="212"/>
        <end position="225"/>
    </location>
</feature>
<feature type="compositionally biased region" description="Low complexity" evidence="4">
    <location>
        <begin position="547"/>
        <end position="563"/>
    </location>
</feature>
<dbReference type="EMBL" id="BSYO01000002">
    <property type="protein sequence ID" value="GMH01304.1"/>
    <property type="molecule type" value="Genomic_DNA"/>
</dbReference>
<dbReference type="GO" id="GO:0003682">
    <property type="term" value="F:chromatin binding"/>
    <property type="evidence" value="ECO:0007669"/>
    <property type="project" value="InterPro"/>
</dbReference>
<feature type="domain" description="BAH" evidence="5">
    <location>
        <begin position="43"/>
        <end position="158"/>
    </location>
</feature>
<dbReference type="SMART" id="SM00509">
    <property type="entry name" value="TFS2N"/>
    <property type="match status" value="1"/>
</dbReference>
<evidence type="ECO:0000256" key="1">
    <source>
        <dbReference type="ARBA" id="ARBA00004123"/>
    </source>
</evidence>
<dbReference type="GO" id="GO:0005634">
    <property type="term" value="C:nucleus"/>
    <property type="evidence" value="ECO:0007669"/>
    <property type="project" value="UniProtKB-SubCell"/>
</dbReference>
<feature type="domain" description="TFIIS N-terminal" evidence="6">
    <location>
        <begin position="337"/>
        <end position="414"/>
    </location>
</feature>
<dbReference type="CDD" id="cd00183">
    <property type="entry name" value="TFIIS_I"/>
    <property type="match status" value="1"/>
</dbReference>
<organism evidence="7 8">
    <name type="scientific">Nepenthes gracilis</name>
    <name type="common">Slender pitcher plant</name>
    <dbReference type="NCBI Taxonomy" id="150966"/>
    <lineage>
        <taxon>Eukaryota</taxon>
        <taxon>Viridiplantae</taxon>
        <taxon>Streptophyta</taxon>
        <taxon>Embryophyta</taxon>
        <taxon>Tracheophyta</taxon>
        <taxon>Spermatophyta</taxon>
        <taxon>Magnoliopsida</taxon>
        <taxon>eudicotyledons</taxon>
        <taxon>Gunneridae</taxon>
        <taxon>Pentapetalae</taxon>
        <taxon>Caryophyllales</taxon>
        <taxon>Nepenthaceae</taxon>
        <taxon>Nepenthes</taxon>
    </lineage>
</organism>
<dbReference type="Gene3D" id="1.20.930.10">
    <property type="entry name" value="Conserved domain common to transcription factors TFIIS, elongin A, CRSP70"/>
    <property type="match status" value="1"/>
</dbReference>
<dbReference type="SUPFAM" id="SSF47676">
    <property type="entry name" value="Conserved domain common to transcription factors TFIIS, elongin A, CRSP70"/>
    <property type="match status" value="1"/>
</dbReference>
<protein>
    <submittedName>
        <fullName evidence="7">Uncharacterized protein</fullName>
    </submittedName>
</protein>
<comment type="caution">
    <text evidence="7">The sequence shown here is derived from an EMBL/GenBank/DDBJ whole genome shotgun (WGS) entry which is preliminary data.</text>
</comment>
<feature type="compositionally biased region" description="Polar residues" evidence="4">
    <location>
        <begin position="992"/>
        <end position="1014"/>
    </location>
</feature>
<dbReference type="Pfam" id="PF08711">
    <property type="entry name" value="Med26"/>
    <property type="match status" value="1"/>
</dbReference>
<dbReference type="InterPro" id="IPR017923">
    <property type="entry name" value="TFIIS_N"/>
</dbReference>
<evidence type="ECO:0000259" key="6">
    <source>
        <dbReference type="PROSITE" id="PS51319"/>
    </source>
</evidence>
<accession>A0AAD3XD09</accession>
<comment type="subcellular location">
    <subcellularLocation>
        <location evidence="1 3">Nucleus</location>
    </subcellularLocation>
</comment>
<evidence type="ECO:0000313" key="8">
    <source>
        <dbReference type="Proteomes" id="UP001279734"/>
    </source>
</evidence>
<dbReference type="InterPro" id="IPR035441">
    <property type="entry name" value="TFIIS/LEDGF_dom_sf"/>
</dbReference>
<name>A0AAD3XD09_NEPGR</name>
<keyword evidence="2 3" id="KW-0539">Nucleus</keyword>
<feature type="compositionally biased region" description="Basic and acidic residues" evidence="4">
    <location>
        <begin position="919"/>
        <end position="930"/>
    </location>
</feature>
<evidence type="ECO:0000256" key="3">
    <source>
        <dbReference type="PROSITE-ProRule" id="PRU00649"/>
    </source>
</evidence>
<dbReference type="PANTHER" id="PTHR46548:SF1">
    <property type="entry name" value="BAH AND TFIIS DOMAIN-CONTAINING PROTEIN-RELATED"/>
    <property type="match status" value="1"/>
</dbReference>
<dbReference type="Proteomes" id="UP001279734">
    <property type="component" value="Unassembled WGS sequence"/>
</dbReference>
<feature type="region of interest" description="Disordered" evidence="4">
    <location>
        <begin position="858"/>
        <end position="940"/>
    </location>
</feature>
<evidence type="ECO:0000259" key="5">
    <source>
        <dbReference type="PROSITE" id="PS51038"/>
    </source>
</evidence>
<proteinExistence type="predicted"/>
<feature type="compositionally biased region" description="Polar residues" evidence="4">
    <location>
        <begin position="646"/>
        <end position="655"/>
    </location>
</feature>
<feature type="compositionally biased region" description="Polar residues" evidence="4">
    <location>
        <begin position="677"/>
        <end position="690"/>
    </location>
</feature>
<feature type="region of interest" description="Disordered" evidence="4">
    <location>
        <begin position="502"/>
        <end position="580"/>
    </location>
</feature>
<feature type="region of interest" description="Disordered" evidence="4">
    <location>
        <begin position="182"/>
        <end position="255"/>
    </location>
</feature>